<feature type="non-terminal residue" evidence="2">
    <location>
        <position position="230"/>
    </location>
</feature>
<evidence type="ECO:0000259" key="1">
    <source>
        <dbReference type="PROSITE" id="PS50878"/>
    </source>
</evidence>
<dbReference type="EMBL" id="MJEQ01037184">
    <property type="protein sequence ID" value="OIT06336.1"/>
    <property type="molecule type" value="Genomic_DNA"/>
</dbReference>
<evidence type="ECO:0000313" key="2">
    <source>
        <dbReference type="EMBL" id="OIT06336.1"/>
    </source>
</evidence>
<dbReference type="STRING" id="49451.A0A1J6J0N8"/>
<protein>
    <recommendedName>
        <fullName evidence="1">Reverse transcriptase domain-containing protein</fullName>
    </recommendedName>
</protein>
<name>A0A1J6J0N8_NICAT</name>
<dbReference type="Gramene" id="OIT06336">
    <property type="protein sequence ID" value="OIT06336"/>
    <property type="gene ID" value="A4A49_61618"/>
</dbReference>
<dbReference type="Pfam" id="PF00078">
    <property type="entry name" value="RVT_1"/>
    <property type="match status" value="1"/>
</dbReference>
<dbReference type="OMA" id="KMECHEL"/>
<dbReference type="PANTHER" id="PTHR33116">
    <property type="entry name" value="REVERSE TRANSCRIPTASE ZINC-BINDING DOMAIN-CONTAINING PROTEIN-RELATED-RELATED"/>
    <property type="match status" value="1"/>
</dbReference>
<dbReference type="SMR" id="A0A1J6J0N8"/>
<sequence length="230" mass="26476">MSKLDIRKAYDSVEWNFLRIVLIEFGFPYKFVNLIMTCVTAVSYSLIINGGLTTQFQEKEVLRQGDLMPPYLFVFAIEYLHRSLKQLRLNPDFNYHPKCARLNLVHIFFADDLIMCCRANKVSVQLMLKSFDQFSTVSGLKANLEKSSIYVVGVSTDFKGQLGVMPFKYLGVPLSPRKLTISQCIPLVDNIIARVRWWTSKFLSYSGRLQLIKSVLFEMQTYGAQVFLLP</sequence>
<comment type="caution">
    <text evidence="2">The sequence shown here is derived from an EMBL/GenBank/DDBJ whole genome shotgun (WGS) entry which is preliminary data.</text>
</comment>
<evidence type="ECO:0000313" key="3">
    <source>
        <dbReference type="Proteomes" id="UP000187609"/>
    </source>
</evidence>
<keyword evidence="3" id="KW-1185">Reference proteome</keyword>
<reference evidence="2" key="1">
    <citation type="submission" date="2016-11" db="EMBL/GenBank/DDBJ databases">
        <title>The genome of Nicotiana attenuata.</title>
        <authorList>
            <person name="Xu S."/>
            <person name="Brockmoeller T."/>
            <person name="Gaquerel E."/>
            <person name="Navarro A."/>
            <person name="Kuhl H."/>
            <person name="Gase K."/>
            <person name="Ling Z."/>
            <person name="Zhou W."/>
            <person name="Kreitzer C."/>
            <person name="Stanke M."/>
            <person name="Tang H."/>
            <person name="Lyons E."/>
            <person name="Pandey P."/>
            <person name="Pandey S.P."/>
            <person name="Timmermann B."/>
            <person name="Baldwin I.T."/>
        </authorList>
    </citation>
    <scope>NUCLEOTIDE SEQUENCE [LARGE SCALE GENOMIC DNA]</scope>
    <source>
        <strain evidence="2">UT</strain>
    </source>
</reference>
<dbReference type="InterPro" id="IPR000477">
    <property type="entry name" value="RT_dom"/>
</dbReference>
<dbReference type="AlphaFoldDB" id="A0A1J6J0N8"/>
<gene>
    <name evidence="2" type="ORF">A4A49_61618</name>
</gene>
<accession>A0A1J6J0N8</accession>
<dbReference type="PROSITE" id="PS50878">
    <property type="entry name" value="RT_POL"/>
    <property type="match status" value="1"/>
</dbReference>
<dbReference type="Proteomes" id="UP000187609">
    <property type="component" value="Unassembled WGS sequence"/>
</dbReference>
<feature type="domain" description="Reverse transcriptase" evidence="1">
    <location>
        <begin position="1"/>
        <end position="174"/>
    </location>
</feature>
<dbReference type="PANTHER" id="PTHR33116:SF66">
    <property type="entry name" value="REVERSE TRANSCRIPTASE ZINC-BINDING DOMAIN-CONTAINING PROTEIN"/>
    <property type="match status" value="1"/>
</dbReference>
<proteinExistence type="predicted"/>
<organism evidence="2 3">
    <name type="scientific">Nicotiana attenuata</name>
    <name type="common">Coyote tobacco</name>
    <dbReference type="NCBI Taxonomy" id="49451"/>
    <lineage>
        <taxon>Eukaryota</taxon>
        <taxon>Viridiplantae</taxon>
        <taxon>Streptophyta</taxon>
        <taxon>Embryophyta</taxon>
        <taxon>Tracheophyta</taxon>
        <taxon>Spermatophyta</taxon>
        <taxon>Magnoliopsida</taxon>
        <taxon>eudicotyledons</taxon>
        <taxon>Gunneridae</taxon>
        <taxon>Pentapetalae</taxon>
        <taxon>asterids</taxon>
        <taxon>lamiids</taxon>
        <taxon>Solanales</taxon>
        <taxon>Solanaceae</taxon>
        <taxon>Nicotianoideae</taxon>
        <taxon>Nicotianeae</taxon>
        <taxon>Nicotiana</taxon>
    </lineage>
</organism>